<dbReference type="RefSeq" id="WP_319799646.1">
    <property type="nucleotide sequence ID" value="NZ_JAESVB010000050.1"/>
</dbReference>
<evidence type="ECO:0000259" key="4">
    <source>
        <dbReference type="SMART" id="SM00895"/>
    </source>
</evidence>
<comment type="caution">
    <text evidence="5">The sequence shown here is derived from an EMBL/GenBank/DDBJ whole genome shotgun (WGS) entry which is preliminary data.</text>
</comment>
<dbReference type="SUPFAM" id="SSF48008">
    <property type="entry name" value="GntR ligand-binding domain-like"/>
    <property type="match status" value="1"/>
</dbReference>
<dbReference type="GO" id="GO:0003700">
    <property type="term" value="F:DNA-binding transcription factor activity"/>
    <property type="evidence" value="ECO:0007669"/>
    <property type="project" value="InterPro"/>
</dbReference>
<evidence type="ECO:0000256" key="1">
    <source>
        <dbReference type="ARBA" id="ARBA00023015"/>
    </source>
</evidence>
<evidence type="ECO:0000313" key="5">
    <source>
        <dbReference type="EMBL" id="MCB8878540.1"/>
    </source>
</evidence>
<sequence length="273" mass="30712">MTELELADLLQVSRTPVRVMLGLLRELGIVTALPNRGQVLAKSSDALRAFVLPEAHDSDATLHATIIRDRLAGRLEEEPSQADLARRYDVSPATVQRLFQRLEQEGLVQRTGWRWSFLPSLGTVASQRASYQIRQILEPASLLLPEFMSDVAVLDQLQEEHQHLLDTLLEKVEVPIWIFNLDARFHETIAGFGQNSFILNVIRQQNALRRLLEIRSYSDQTRVQAWAKEHTGIIAAVRLGELEKASHLLSAHLGKADRFLGGLAVHERQGNGN</sequence>
<dbReference type="PANTHER" id="PTHR43537">
    <property type="entry name" value="TRANSCRIPTIONAL REGULATOR, GNTR FAMILY"/>
    <property type="match status" value="1"/>
</dbReference>
<dbReference type="Gene3D" id="1.20.120.530">
    <property type="entry name" value="GntR ligand-binding domain-like"/>
    <property type="match status" value="1"/>
</dbReference>
<dbReference type="InterPro" id="IPR008920">
    <property type="entry name" value="TF_FadR/GntR_C"/>
</dbReference>
<dbReference type="AlphaFoldDB" id="A0A963YYE5"/>
<dbReference type="Proteomes" id="UP000708298">
    <property type="component" value="Unassembled WGS sequence"/>
</dbReference>
<organism evidence="5 6">
    <name type="scientific">Acidisoma silvae</name>
    <dbReference type="NCBI Taxonomy" id="2802396"/>
    <lineage>
        <taxon>Bacteria</taxon>
        <taxon>Pseudomonadati</taxon>
        <taxon>Pseudomonadota</taxon>
        <taxon>Alphaproteobacteria</taxon>
        <taxon>Acetobacterales</taxon>
        <taxon>Acidocellaceae</taxon>
        <taxon>Acidisoma</taxon>
    </lineage>
</organism>
<keyword evidence="6" id="KW-1185">Reference proteome</keyword>
<dbReference type="InterPro" id="IPR036390">
    <property type="entry name" value="WH_DNA-bd_sf"/>
</dbReference>
<keyword evidence="1" id="KW-0805">Transcription regulation</keyword>
<dbReference type="EMBL" id="JAESVB010000050">
    <property type="protein sequence ID" value="MCB8878540.1"/>
    <property type="molecule type" value="Genomic_DNA"/>
</dbReference>
<dbReference type="PANTHER" id="PTHR43537:SF5">
    <property type="entry name" value="UXU OPERON TRANSCRIPTIONAL REGULATOR"/>
    <property type="match status" value="1"/>
</dbReference>
<dbReference type="InterPro" id="IPR000835">
    <property type="entry name" value="HTH_MarR-typ"/>
</dbReference>
<keyword evidence="3" id="KW-0804">Transcription</keyword>
<protein>
    <submittedName>
        <fullName evidence="5">GntR family transcriptional regulator</fullName>
    </submittedName>
</protein>
<dbReference type="Gene3D" id="1.10.10.10">
    <property type="entry name" value="Winged helix-like DNA-binding domain superfamily/Winged helix DNA-binding domain"/>
    <property type="match status" value="2"/>
</dbReference>
<dbReference type="SMART" id="SM00895">
    <property type="entry name" value="FCD"/>
    <property type="match status" value="1"/>
</dbReference>
<evidence type="ECO:0000313" key="6">
    <source>
        <dbReference type="Proteomes" id="UP000708298"/>
    </source>
</evidence>
<dbReference type="InterPro" id="IPR036388">
    <property type="entry name" value="WH-like_DNA-bd_sf"/>
</dbReference>
<gene>
    <name evidence="5" type="ORF">ASILVAE211_25445</name>
</gene>
<reference evidence="5" key="1">
    <citation type="journal article" date="2021" name="Microorganisms">
        <title>Acidisoma silvae sp. nov. and Acidisomacellulosilytica sp. nov., Two Acidophilic Bacteria Isolated from Decaying Wood, Hydrolyzing Cellulose and Producing Poly-3-hydroxybutyrate.</title>
        <authorList>
            <person name="Mieszkin S."/>
            <person name="Pouder E."/>
            <person name="Uroz S."/>
            <person name="Simon-Colin C."/>
            <person name="Alain K."/>
        </authorList>
    </citation>
    <scope>NUCLEOTIDE SEQUENCE</scope>
    <source>
        <strain evidence="5">HW T2.11</strain>
    </source>
</reference>
<evidence type="ECO:0000256" key="3">
    <source>
        <dbReference type="ARBA" id="ARBA00023163"/>
    </source>
</evidence>
<name>A0A963YYE5_9PROT</name>
<dbReference type="InterPro" id="IPR011711">
    <property type="entry name" value="GntR_C"/>
</dbReference>
<feature type="domain" description="GntR C-terminal" evidence="4">
    <location>
        <begin position="129"/>
        <end position="255"/>
    </location>
</feature>
<accession>A0A963YYE5</accession>
<dbReference type="Pfam" id="PF01047">
    <property type="entry name" value="MarR"/>
    <property type="match status" value="1"/>
</dbReference>
<dbReference type="Pfam" id="PF07729">
    <property type="entry name" value="FCD"/>
    <property type="match status" value="1"/>
</dbReference>
<proteinExistence type="predicted"/>
<keyword evidence="2" id="KW-0238">DNA-binding</keyword>
<evidence type="ECO:0000256" key="2">
    <source>
        <dbReference type="ARBA" id="ARBA00023125"/>
    </source>
</evidence>
<dbReference type="SUPFAM" id="SSF46785">
    <property type="entry name" value="Winged helix' DNA-binding domain"/>
    <property type="match status" value="2"/>
</dbReference>
<reference evidence="5" key="2">
    <citation type="submission" date="2021-01" db="EMBL/GenBank/DDBJ databases">
        <authorList>
            <person name="Mieszkin S."/>
            <person name="Pouder E."/>
            <person name="Alain K."/>
        </authorList>
    </citation>
    <scope>NUCLEOTIDE SEQUENCE</scope>
    <source>
        <strain evidence="5">HW T2.11</strain>
    </source>
</reference>
<dbReference type="GO" id="GO:0003677">
    <property type="term" value="F:DNA binding"/>
    <property type="evidence" value="ECO:0007669"/>
    <property type="project" value="UniProtKB-KW"/>
</dbReference>